<reference evidence="1 2" key="1">
    <citation type="submission" date="2020-08" db="EMBL/GenBank/DDBJ databases">
        <title>Genomic Encyclopedia of Type Strains, Phase IV (KMG-IV): sequencing the most valuable type-strain genomes for metagenomic binning, comparative biology and taxonomic classification.</title>
        <authorList>
            <person name="Goeker M."/>
        </authorList>
    </citation>
    <scope>NUCLEOTIDE SEQUENCE [LARGE SCALE GENOMIC DNA]</scope>
    <source>
        <strain evidence="1 2">DSM 105074</strain>
    </source>
</reference>
<sequence>MKKIVCFTSFLGFFFCLVSCEKQQLAPNPNKISLEYQGLLIDFGDIKIEDSDLELDGGIGPRAFGTSNMEDINGFNYYILLDYRKDSLGKYFFHKINFGINEKRGARLYHNKVYYASLTDGYNNTNFSHTISANGLKAQGSFSGTLQSIAEGNIEVKNGSFDLDFNTIRDY</sequence>
<evidence type="ECO:0000313" key="2">
    <source>
        <dbReference type="Proteomes" id="UP000557307"/>
    </source>
</evidence>
<dbReference type="Proteomes" id="UP000557307">
    <property type="component" value="Unassembled WGS sequence"/>
</dbReference>
<protein>
    <submittedName>
        <fullName evidence="1">Uncharacterized protein</fullName>
    </submittedName>
</protein>
<evidence type="ECO:0000313" key="1">
    <source>
        <dbReference type="EMBL" id="MBB5283699.1"/>
    </source>
</evidence>
<dbReference type="RefSeq" id="WP_184173314.1">
    <property type="nucleotide sequence ID" value="NZ_JACHGF010000002.1"/>
</dbReference>
<name>A0A840TVL1_9BACT</name>
<keyword evidence="2" id="KW-1185">Reference proteome</keyword>
<gene>
    <name evidence="1" type="ORF">HNQ92_001825</name>
</gene>
<comment type="caution">
    <text evidence="1">The sequence shown here is derived from an EMBL/GenBank/DDBJ whole genome shotgun (WGS) entry which is preliminary data.</text>
</comment>
<proteinExistence type="predicted"/>
<accession>A0A840TVL1</accession>
<dbReference type="AlphaFoldDB" id="A0A840TVL1"/>
<organism evidence="1 2">
    <name type="scientific">Rhabdobacter roseus</name>
    <dbReference type="NCBI Taxonomy" id="1655419"/>
    <lineage>
        <taxon>Bacteria</taxon>
        <taxon>Pseudomonadati</taxon>
        <taxon>Bacteroidota</taxon>
        <taxon>Cytophagia</taxon>
        <taxon>Cytophagales</taxon>
        <taxon>Cytophagaceae</taxon>
        <taxon>Rhabdobacter</taxon>
    </lineage>
</organism>
<dbReference type="EMBL" id="JACHGF010000002">
    <property type="protein sequence ID" value="MBB5283699.1"/>
    <property type="molecule type" value="Genomic_DNA"/>
</dbReference>